<keyword evidence="2" id="KW-1185">Reference proteome</keyword>
<name>A0A9Q1GYR5_9CARY</name>
<proteinExistence type="predicted"/>
<evidence type="ECO:0000313" key="2">
    <source>
        <dbReference type="Proteomes" id="UP001153076"/>
    </source>
</evidence>
<dbReference type="EMBL" id="JAKOGI010001075">
    <property type="protein sequence ID" value="KAJ8427902.1"/>
    <property type="molecule type" value="Genomic_DNA"/>
</dbReference>
<dbReference type="OrthoDB" id="1417722at2759"/>
<gene>
    <name evidence="1" type="ORF">Cgig2_012238</name>
</gene>
<protein>
    <submittedName>
        <fullName evidence="1">Uncharacterized protein</fullName>
    </submittedName>
</protein>
<dbReference type="Proteomes" id="UP001153076">
    <property type="component" value="Unassembled WGS sequence"/>
</dbReference>
<comment type="caution">
    <text evidence="1">The sequence shown here is derived from an EMBL/GenBank/DDBJ whole genome shotgun (WGS) entry which is preliminary data.</text>
</comment>
<reference evidence="1" key="1">
    <citation type="submission" date="2022-04" db="EMBL/GenBank/DDBJ databases">
        <title>Carnegiea gigantea Genome sequencing and assembly v2.</title>
        <authorList>
            <person name="Copetti D."/>
            <person name="Sanderson M.J."/>
            <person name="Burquez A."/>
            <person name="Wojciechowski M.F."/>
        </authorList>
    </citation>
    <scope>NUCLEOTIDE SEQUENCE</scope>
    <source>
        <strain evidence="1">SGP5-SGP5p</strain>
        <tissue evidence="1">Aerial part</tissue>
    </source>
</reference>
<evidence type="ECO:0000313" key="1">
    <source>
        <dbReference type="EMBL" id="KAJ8427902.1"/>
    </source>
</evidence>
<dbReference type="AlphaFoldDB" id="A0A9Q1GYR5"/>
<organism evidence="1 2">
    <name type="scientific">Carnegiea gigantea</name>
    <dbReference type="NCBI Taxonomy" id="171969"/>
    <lineage>
        <taxon>Eukaryota</taxon>
        <taxon>Viridiplantae</taxon>
        <taxon>Streptophyta</taxon>
        <taxon>Embryophyta</taxon>
        <taxon>Tracheophyta</taxon>
        <taxon>Spermatophyta</taxon>
        <taxon>Magnoliopsida</taxon>
        <taxon>eudicotyledons</taxon>
        <taxon>Gunneridae</taxon>
        <taxon>Pentapetalae</taxon>
        <taxon>Caryophyllales</taxon>
        <taxon>Cactineae</taxon>
        <taxon>Cactaceae</taxon>
        <taxon>Cactoideae</taxon>
        <taxon>Echinocereeae</taxon>
        <taxon>Carnegiea</taxon>
    </lineage>
</organism>
<accession>A0A9Q1GYR5</accession>
<sequence length="262" mass="29752">MTLEAEVSSSSGDVVKPELWSKKFQDKHGSSKAHTRTSKNRGDVAVTELRSKKVHDKGGYSKLQRKWSSVLKYKSFVMDRHLVRTFVESWNPDTKAFKIVRMEVPFSVYEVCLLTSLPTTGKHVTFEWGQDLCEVEEVVWFYEYTNLCPQADDKCVSRIASWVNLYIGHKYDATVLISSIKDNQVGQRLSCCVTIAKDVEDCEQLFEQQQPLTMRTVGDIIVNFDMLRDKGSDIDEQAEGTEANVLSMPECNMQLATVAEEG</sequence>